<evidence type="ECO:0000256" key="1">
    <source>
        <dbReference type="SAM" id="SignalP"/>
    </source>
</evidence>
<name>A0A3G8H6P1_9BURK</name>
<dbReference type="AlphaFoldDB" id="A0A3G8H6P1"/>
<reference evidence="4" key="1">
    <citation type="submission" date="2018-11" db="EMBL/GenBank/DDBJ databases">
        <title>FDA dAtabase for Regulatory Grade micrObial Sequences (FDA-ARGOS): Supporting development and validation of Infectious Disease Dx tests.</title>
        <authorList>
            <person name="Goldberg B."/>
            <person name="Campos J."/>
            <person name="Tallon L."/>
            <person name="Sadzewicz L."/>
            <person name="Zhao X."/>
            <person name="Vavikolanu K."/>
            <person name="Mehta A."/>
            <person name="Aluvathingal J."/>
            <person name="Nadendla S."/>
            <person name="Geyer C."/>
            <person name="Nandy P."/>
            <person name="Yan Y."/>
            <person name="Sichtig H."/>
        </authorList>
    </citation>
    <scope>NUCLEOTIDE SEQUENCE [LARGE SCALE GENOMIC DNA]</scope>
    <source>
        <strain evidence="4">FDAARGOS_614</strain>
    </source>
</reference>
<feature type="domain" description="Glucose/Sorbosone dehydrogenase" evidence="2">
    <location>
        <begin position="159"/>
        <end position="483"/>
    </location>
</feature>
<dbReference type="InterPro" id="IPR012938">
    <property type="entry name" value="Glc/Sorbosone_DH"/>
</dbReference>
<feature type="signal peptide" evidence="1">
    <location>
        <begin position="1"/>
        <end position="21"/>
    </location>
</feature>
<gene>
    <name evidence="3" type="ORF">EHF44_20780</name>
</gene>
<proteinExistence type="predicted"/>
<dbReference type="InterPro" id="IPR011042">
    <property type="entry name" value="6-blade_b-propeller_TolB-like"/>
</dbReference>
<sequence length="493" mass="50190">MTSSFRWVASVLLGGCICVLAACGGDGSGSGTTADAGAGSGSAPGSGTAAGPVTLSLAVAGLPAGTDANVSVAGPGNFQQTVTRSATLPNLAAGTYTITAGNVLNGTSLYNAAQATQSVTVDAGNLSPTVTVAYNAPETMRLSLAAVAGGLDAPIYLTAPANDPRLFVVERPGRIRVIRNGALLGTPFLDISSLTTTDGERGLLSMAFDPDFATNGRFFVYYTDTGGAITVARYRVTTPGADVADANGTVLLSIPHPGQSNHNGGQLAFGPDGMLYLGTGDGGGANDPPGNAQNNGSLLGKMLRIDVRGNGYAVPPDNPFASGGGGRGEVWARGLRNPWRFSFDSAGLVYIADVGQDAREEVNIVPASAPGLNYGWVRLEGTVCVNGTNCDTTGLTPPAFEYSHDDGSCAILGGFVYAGSAVPELKGRYFYTDLCKGALKSFAYRGGTVSESIDWSLPLPGTVYSFGKDAAGELYVLAETSAGGQVLRLQRAP</sequence>
<dbReference type="EMBL" id="CP033970">
    <property type="protein sequence ID" value="AZG15875.1"/>
    <property type="molecule type" value="Genomic_DNA"/>
</dbReference>
<dbReference type="Pfam" id="PF07995">
    <property type="entry name" value="GSDH"/>
    <property type="match status" value="1"/>
</dbReference>
<dbReference type="KEGG" id="cpau:EHF44_20780"/>
<keyword evidence="1" id="KW-0732">Signal</keyword>
<dbReference type="PROSITE" id="PS51257">
    <property type="entry name" value="PROKAR_LIPOPROTEIN"/>
    <property type="match status" value="1"/>
</dbReference>
<dbReference type="PANTHER" id="PTHR19328:SF75">
    <property type="entry name" value="ALDOSE SUGAR DEHYDROGENASE YLII"/>
    <property type="match status" value="1"/>
</dbReference>
<accession>A0A3G8H6P1</accession>
<dbReference type="OrthoDB" id="9770043at2"/>
<dbReference type="Gene3D" id="2.120.10.30">
    <property type="entry name" value="TolB, C-terminal domain"/>
    <property type="match status" value="1"/>
</dbReference>
<organism evidence="3 4">
    <name type="scientific">Cupriavidus pauculus</name>
    <dbReference type="NCBI Taxonomy" id="82633"/>
    <lineage>
        <taxon>Bacteria</taxon>
        <taxon>Pseudomonadati</taxon>
        <taxon>Pseudomonadota</taxon>
        <taxon>Betaproteobacteria</taxon>
        <taxon>Burkholderiales</taxon>
        <taxon>Burkholderiaceae</taxon>
        <taxon>Cupriavidus</taxon>
    </lineage>
</organism>
<dbReference type="PANTHER" id="PTHR19328">
    <property type="entry name" value="HEDGEHOG-INTERACTING PROTEIN"/>
    <property type="match status" value="1"/>
</dbReference>
<dbReference type="InterPro" id="IPR011041">
    <property type="entry name" value="Quinoprot_gluc/sorb_DH_b-prop"/>
</dbReference>
<evidence type="ECO:0000313" key="4">
    <source>
        <dbReference type="Proteomes" id="UP000270411"/>
    </source>
</evidence>
<protein>
    <submittedName>
        <fullName evidence="3">Glucose dehydrogenase</fullName>
    </submittedName>
</protein>
<evidence type="ECO:0000259" key="2">
    <source>
        <dbReference type="Pfam" id="PF07995"/>
    </source>
</evidence>
<dbReference type="RefSeq" id="WP_124685607.1">
    <property type="nucleotide sequence ID" value="NZ_CP033970.1"/>
</dbReference>
<dbReference type="SUPFAM" id="SSF50952">
    <property type="entry name" value="Soluble quinoprotein glucose dehydrogenase"/>
    <property type="match status" value="1"/>
</dbReference>
<dbReference type="Proteomes" id="UP000270411">
    <property type="component" value="Chromosome 2"/>
</dbReference>
<evidence type="ECO:0000313" key="3">
    <source>
        <dbReference type="EMBL" id="AZG15875.1"/>
    </source>
</evidence>
<feature type="chain" id="PRO_5018167372" evidence="1">
    <location>
        <begin position="22"/>
        <end position="493"/>
    </location>
</feature>